<evidence type="ECO:0000313" key="2">
    <source>
        <dbReference type="Proteomes" id="UP000242715"/>
    </source>
</evidence>
<dbReference type="Proteomes" id="UP000242715">
    <property type="component" value="Unassembled WGS sequence"/>
</dbReference>
<protein>
    <submittedName>
        <fullName evidence="1">Uncharacterized protein</fullName>
    </submittedName>
</protein>
<sequence>MERQEDEAPKGEIGVCYDPSYYDQCIVLTMRLGVCEDLHLVLVGRPVNCKSERGHLQVVILLTIACFNYVSA</sequence>
<organism evidence="1 2">
    <name type="scientific">Trifolium subterraneum</name>
    <name type="common">Subterranean clover</name>
    <dbReference type="NCBI Taxonomy" id="3900"/>
    <lineage>
        <taxon>Eukaryota</taxon>
        <taxon>Viridiplantae</taxon>
        <taxon>Streptophyta</taxon>
        <taxon>Embryophyta</taxon>
        <taxon>Tracheophyta</taxon>
        <taxon>Spermatophyta</taxon>
        <taxon>Magnoliopsida</taxon>
        <taxon>eudicotyledons</taxon>
        <taxon>Gunneridae</taxon>
        <taxon>Pentapetalae</taxon>
        <taxon>rosids</taxon>
        <taxon>fabids</taxon>
        <taxon>Fabales</taxon>
        <taxon>Fabaceae</taxon>
        <taxon>Papilionoideae</taxon>
        <taxon>50 kb inversion clade</taxon>
        <taxon>NPAAA clade</taxon>
        <taxon>Hologalegina</taxon>
        <taxon>IRL clade</taxon>
        <taxon>Trifolieae</taxon>
        <taxon>Trifolium</taxon>
    </lineage>
</organism>
<proteinExistence type="predicted"/>
<keyword evidence="2" id="KW-1185">Reference proteome</keyword>
<evidence type="ECO:0000313" key="1">
    <source>
        <dbReference type="EMBL" id="GAU36841.1"/>
    </source>
</evidence>
<accession>A0A2Z6MZB4</accession>
<gene>
    <name evidence="1" type="ORF">TSUD_213650</name>
</gene>
<name>A0A2Z6MZB4_TRISU</name>
<dbReference type="AlphaFoldDB" id="A0A2Z6MZB4"/>
<reference evidence="2" key="1">
    <citation type="journal article" date="2017" name="Front. Plant Sci.">
        <title>Climate Clever Clovers: New Paradigm to Reduce the Environmental Footprint of Ruminants by Breeding Low Methanogenic Forages Utilizing Haplotype Variation.</title>
        <authorList>
            <person name="Kaur P."/>
            <person name="Appels R."/>
            <person name="Bayer P.E."/>
            <person name="Keeble-Gagnere G."/>
            <person name="Wang J."/>
            <person name="Hirakawa H."/>
            <person name="Shirasawa K."/>
            <person name="Vercoe P."/>
            <person name="Stefanova K."/>
            <person name="Durmic Z."/>
            <person name="Nichols P."/>
            <person name="Revell C."/>
            <person name="Isobe S.N."/>
            <person name="Edwards D."/>
            <person name="Erskine W."/>
        </authorList>
    </citation>
    <scope>NUCLEOTIDE SEQUENCE [LARGE SCALE GENOMIC DNA]</scope>
    <source>
        <strain evidence="2">cv. Daliak</strain>
    </source>
</reference>
<dbReference type="EMBL" id="DF973644">
    <property type="protein sequence ID" value="GAU36841.1"/>
    <property type="molecule type" value="Genomic_DNA"/>
</dbReference>